<dbReference type="AlphaFoldDB" id="A0A841NAN2"/>
<comment type="caution">
    <text evidence="2">The sequence shown here is derived from an EMBL/GenBank/DDBJ whole genome shotgun (WGS) entry which is preliminary data.</text>
</comment>
<keyword evidence="1" id="KW-1133">Transmembrane helix</keyword>
<keyword evidence="1" id="KW-0472">Membrane</keyword>
<evidence type="ECO:0000256" key="1">
    <source>
        <dbReference type="SAM" id="Phobius"/>
    </source>
</evidence>
<protein>
    <submittedName>
        <fullName evidence="2">ABC-type transport system involved in multi-copper enzyme maturation permease subunit</fullName>
    </submittedName>
</protein>
<proteinExistence type="predicted"/>
<feature type="transmembrane region" description="Helical" evidence="1">
    <location>
        <begin position="74"/>
        <end position="94"/>
    </location>
</feature>
<accession>A0A841NAN2</accession>
<keyword evidence="3" id="KW-1185">Reference proteome</keyword>
<reference evidence="2 3" key="1">
    <citation type="submission" date="2020-08" db="EMBL/GenBank/DDBJ databases">
        <title>Functional genomics of gut bacteria from endangered species of beetles.</title>
        <authorList>
            <person name="Carlos-Shanley C."/>
        </authorList>
    </citation>
    <scope>NUCLEOTIDE SEQUENCE [LARGE SCALE GENOMIC DNA]</scope>
    <source>
        <strain evidence="2 3">S00136</strain>
    </source>
</reference>
<sequence length="136" mass="15176">MKNVLLKSLAVFVVMSFLNTQLAYWSGEFIKLPGGKFGMLSTAVLVGSLIITVIALITVAIFKGSYNSIWKMAVLFEILYLLMLMLSGASPVTYFTDNTDYHLIDLLLYLNSMVICVVVCLFDVIYSRILSTKVKN</sequence>
<feature type="transmembrane region" description="Helical" evidence="1">
    <location>
        <begin position="106"/>
        <end position="126"/>
    </location>
</feature>
<feature type="transmembrane region" description="Helical" evidence="1">
    <location>
        <begin position="39"/>
        <end position="62"/>
    </location>
</feature>
<keyword evidence="1" id="KW-0812">Transmembrane</keyword>
<organism evidence="2 3">
    <name type="scientific">Chryseobacterium shigense</name>
    <dbReference type="NCBI Taxonomy" id="297244"/>
    <lineage>
        <taxon>Bacteria</taxon>
        <taxon>Pseudomonadati</taxon>
        <taxon>Bacteroidota</taxon>
        <taxon>Flavobacteriia</taxon>
        <taxon>Flavobacteriales</taxon>
        <taxon>Weeksellaceae</taxon>
        <taxon>Chryseobacterium group</taxon>
        <taxon>Chryseobacterium</taxon>
    </lineage>
</organism>
<evidence type="ECO:0000313" key="2">
    <source>
        <dbReference type="EMBL" id="MBB6372093.1"/>
    </source>
</evidence>
<dbReference type="EMBL" id="JACHLC010000004">
    <property type="protein sequence ID" value="MBB6372093.1"/>
    <property type="molecule type" value="Genomic_DNA"/>
</dbReference>
<name>A0A841NAN2_9FLAO</name>
<evidence type="ECO:0000313" key="3">
    <source>
        <dbReference type="Proteomes" id="UP000589738"/>
    </source>
</evidence>
<gene>
    <name evidence="2" type="ORF">HNP36_003182</name>
</gene>
<dbReference type="RefSeq" id="WP_184165675.1">
    <property type="nucleotide sequence ID" value="NZ_JACHLC010000004.1"/>
</dbReference>
<dbReference type="Proteomes" id="UP000589738">
    <property type="component" value="Unassembled WGS sequence"/>
</dbReference>